<name>A0A4R0RF39_9APHY</name>
<organism evidence="2 3">
    <name type="scientific">Steccherinum ochraceum</name>
    <dbReference type="NCBI Taxonomy" id="92696"/>
    <lineage>
        <taxon>Eukaryota</taxon>
        <taxon>Fungi</taxon>
        <taxon>Dikarya</taxon>
        <taxon>Basidiomycota</taxon>
        <taxon>Agaricomycotina</taxon>
        <taxon>Agaricomycetes</taxon>
        <taxon>Polyporales</taxon>
        <taxon>Steccherinaceae</taxon>
        <taxon>Steccherinum</taxon>
    </lineage>
</organism>
<dbReference type="Proteomes" id="UP000292702">
    <property type="component" value="Unassembled WGS sequence"/>
</dbReference>
<accession>A0A4R0RF39</accession>
<keyword evidence="3" id="KW-1185">Reference proteome</keyword>
<feature type="compositionally biased region" description="Polar residues" evidence="1">
    <location>
        <begin position="88"/>
        <end position="100"/>
    </location>
</feature>
<comment type="caution">
    <text evidence="2">The sequence shown here is derived from an EMBL/GenBank/DDBJ whole genome shotgun (WGS) entry which is preliminary data.</text>
</comment>
<reference evidence="2 3" key="1">
    <citation type="submission" date="2018-11" db="EMBL/GenBank/DDBJ databases">
        <title>Genome assembly of Steccherinum ochraceum LE-BIN_3174, the white-rot fungus of the Steccherinaceae family (The Residual Polyporoid clade, Polyporales, Basidiomycota).</title>
        <authorList>
            <person name="Fedorova T.V."/>
            <person name="Glazunova O.A."/>
            <person name="Landesman E.O."/>
            <person name="Moiseenko K.V."/>
            <person name="Psurtseva N.V."/>
            <person name="Savinova O.S."/>
            <person name="Shakhova N.V."/>
            <person name="Tyazhelova T.V."/>
            <person name="Vasina D.V."/>
        </authorList>
    </citation>
    <scope>NUCLEOTIDE SEQUENCE [LARGE SCALE GENOMIC DNA]</scope>
    <source>
        <strain evidence="2 3">LE-BIN_3174</strain>
    </source>
</reference>
<feature type="compositionally biased region" description="Polar residues" evidence="1">
    <location>
        <begin position="108"/>
        <end position="124"/>
    </location>
</feature>
<dbReference type="AlphaFoldDB" id="A0A4R0RF39"/>
<sequence length="230" mass="24661">MDPHFHSFPSPPTRCRGRKQGARNIDPKTLTAEKAAKREARNAKKCDRYGTFSASRRPEAHNASSEAGLNGVRLSDHPGIADLPPSPCASTTYTPPSDVSSAHPDVQQHPNHNRSSSPDASQSVVEHASIPSPPTSSKRKASTSVHSSLTRRARLTPPLPAYPRSPASRSAAHAELFQPTFAAETHVRALFTRVVVSPDTQTTSHDISDVSARMIPIQTSGPRAAAFPTS</sequence>
<evidence type="ECO:0000313" key="3">
    <source>
        <dbReference type="Proteomes" id="UP000292702"/>
    </source>
</evidence>
<feature type="region of interest" description="Disordered" evidence="1">
    <location>
        <begin position="1"/>
        <end position="167"/>
    </location>
</feature>
<gene>
    <name evidence="2" type="ORF">EIP91_004360</name>
</gene>
<protein>
    <submittedName>
        <fullName evidence="2">Uncharacterized protein</fullName>
    </submittedName>
</protein>
<dbReference type="EMBL" id="RWJN01000249">
    <property type="protein sequence ID" value="TCD64225.1"/>
    <property type="molecule type" value="Genomic_DNA"/>
</dbReference>
<evidence type="ECO:0000256" key="1">
    <source>
        <dbReference type="SAM" id="MobiDB-lite"/>
    </source>
</evidence>
<feature type="compositionally biased region" description="Basic and acidic residues" evidence="1">
    <location>
        <begin position="34"/>
        <end position="48"/>
    </location>
</feature>
<evidence type="ECO:0000313" key="2">
    <source>
        <dbReference type="EMBL" id="TCD64225.1"/>
    </source>
</evidence>
<proteinExistence type="predicted"/>